<organism evidence="11">
    <name type="scientific">Percolomonas cosmopolitus</name>
    <dbReference type="NCBI Taxonomy" id="63605"/>
    <lineage>
        <taxon>Eukaryota</taxon>
        <taxon>Discoba</taxon>
        <taxon>Heterolobosea</taxon>
        <taxon>Tetramitia</taxon>
        <taxon>Eutetramitia</taxon>
        <taxon>Percolomonadidae</taxon>
        <taxon>Percolomonas</taxon>
    </lineage>
</organism>
<feature type="compositionally biased region" description="Basic and acidic residues" evidence="9">
    <location>
        <begin position="1900"/>
        <end position="1920"/>
    </location>
</feature>
<evidence type="ECO:0000256" key="9">
    <source>
        <dbReference type="SAM" id="MobiDB-lite"/>
    </source>
</evidence>
<feature type="region of interest" description="Disordered" evidence="9">
    <location>
        <begin position="1900"/>
        <end position="2040"/>
    </location>
</feature>
<dbReference type="GO" id="GO:0007018">
    <property type="term" value="P:microtubule-based movement"/>
    <property type="evidence" value="ECO:0007669"/>
    <property type="project" value="InterPro"/>
</dbReference>
<protein>
    <recommendedName>
        <fullName evidence="10">Kinesin motor domain-containing protein</fullName>
    </recommendedName>
</protein>
<feature type="region of interest" description="Disordered" evidence="9">
    <location>
        <begin position="334"/>
        <end position="364"/>
    </location>
</feature>
<gene>
    <name evidence="11" type="ORF">PCOS0759_LOCUS9076</name>
</gene>
<dbReference type="Gene3D" id="1.25.10.10">
    <property type="entry name" value="Leucine-rich Repeat Variant"/>
    <property type="match status" value="2"/>
</dbReference>
<feature type="compositionally biased region" description="Polar residues" evidence="9">
    <location>
        <begin position="2026"/>
        <end position="2040"/>
    </location>
</feature>
<evidence type="ECO:0000256" key="8">
    <source>
        <dbReference type="SAM" id="Coils"/>
    </source>
</evidence>
<dbReference type="EMBL" id="HBGD01011019">
    <property type="protein sequence ID" value="CAD9085822.1"/>
    <property type="molecule type" value="Transcribed_RNA"/>
</dbReference>
<dbReference type="GO" id="GO:0005737">
    <property type="term" value="C:cytoplasm"/>
    <property type="evidence" value="ECO:0007669"/>
    <property type="project" value="UniProtKB-SubCell"/>
</dbReference>
<feature type="compositionally biased region" description="Basic residues" evidence="9">
    <location>
        <begin position="334"/>
        <end position="350"/>
    </location>
</feature>
<dbReference type="Gene3D" id="2.60.120.380">
    <property type="match status" value="1"/>
</dbReference>
<dbReference type="InterPro" id="IPR016024">
    <property type="entry name" value="ARM-type_fold"/>
</dbReference>
<accession>A0A7S1KTU7</accession>
<feature type="coiled-coil region" evidence="8">
    <location>
        <begin position="576"/>
        <end position="607"/>
    </location>
</feature>
<dbReference type="Gene3D" id="1.20.1270.10">
    <property type="match status" value="3"/>
</dbReference>
<feature type="compositionally biased region" description="Basic and acidic residues" evidence="9">
    <location>
        <begin position="1981"/>
        <end position="2005"/>
    </location>
</feature>
<dbReference type="GO" id="GO:0005524">
    <property type="term" value="F:ATP binding"/>
    <property type="evidence" value="ECO:0007669"/>
    <property type="project" value="UniProtKB-UniRule"/>
</dbReference>
<dbReference type="InterPro" id="IPR011989">
    <property type="entry name" value="ARM-like"/>
</dbReference>
<evidence type="ECO:0000256" key="6">
    <source>
        <dbReference type="ARBA" id="ARBA00023054"/>
    </source>
</evidence>
<dbReference type="PRINTS" id="PR00380">
    <property type="entry name" value="KINESINHEAVY"/>
</dbReference>
<dbReference type="PROSITE" id="PS50067">
    <property type="entry name" value="KINESIN_MOTOR_2"/>
    <property type="match status" value="1"/>
</dbReference>
<feature type="coiled-coil region" evidence="8">
    <location>
        <begin position="464"/>
        <end position="509"/>
    </location>
</feature>
<evidence type="ECO:0000256" key="7">
    <source>
        <dbReference type="PROSITE-ProRule" id="PRU00283"/>
    </source>
</evidence>
<sequence length="2040" mass="231409">MSKIKVYARIRSPLGNPNPLECAFVDENTALVAVKTDNSVSKHEIDQIFDHESTQDQIFEEIGKKAINSMLKGFSVTLMAYGATGSGKTHSLWGESIKDPKCWGLIPRIVQGILDRFQDSERFTKTQINVTYLQDYKSNLEDLLNDKKSVAMRNNQPYGASSRKVNSTSDLIEVLEKGSKNRAVASHAMNDKSSRSHAIFIIEASFFDVQDEATMSGSIYLYDLAGIERAGQMNVADELMDEAKYINSSLSMLSQVLTALAHNAKVQRTKKGKERFVGFRNTMLTQCLKAGLSGETVTSILLTLSASSKMQQDLLARSVMEFGETARQLRVKPKKNKKKVSKKKMNKNARKLQSESSAFKKEQDKQALEAKEKLKKRMALMGVKNKEEEEKERRAKELAQKKQALLATLHAFESYAPLVENDELMNHAIGDRDENAKAVKNSVTSLINAQKEWIAQVNSDDLTAEQVESLMEEAKKRLETVQAEVNPQLDKLQELIDEERQAVEQAKQTLAVSVRNKMRALQQVQIFDANKKDALDQVLNDAIQLCTEFGNEHSGETAADFEDKRKEFLEKVQPSLDQLQAQMQSEKQNTEDEINKLKSYLNNIRGAMSDIGDSEDKKASKDELQSVYDNGKALLEKKMAEDDAASLQDALHYSQLYNNVEQKVNPIFAQMDQTDLERKKARNSIHSLLEQTKDKLQARYAPEGSDEEMSKLIDDMNRLLDEESSWIDNRPNESIEDYNNKAASLKEQFHDLFGQLNAKKAEKVERAAKARENLQVYIDSKKQRLHQFAPREIAAQDEKDRALNFVQGYSSWLDENPKEIADVYHAKQTELADAVEPIVSFLKKNNKKEKEAREKALQNVNNYLASVQKIFDEKGDRLDDSQKDQVKDALAAITEWLANSDDKSPDDLKEKLQQMQQMLDNLVEKMLTEEVPPESEEDDVEHITRDSSDDTAENDSEKEGVYKDKEMLSDIFSTEIAELKRKFEGLPATLPEITRLCVIFPPNKKYFLDLGGLDKIVPYMDRSNEHHGHCVVAASAISQIADFPEARERARELGACSLLRNVLTLVAATQSHSQVAARATEQLAEECEENALLLQEHLLDPFIEQFKETQNQNTLQYICSAMNKLAEYNNKVQEKLIALGAMDKVSKLTFYDSQSMREASLDMITALSQSSPEFRRAFTEANGFDTIKNAFIWAREKKDEAGNVVRAEDTTILRKCGGALFYLIQDESFRALYDEWQYNKLLRGHILHYLASIGNFSVGSKEPEMVTSNDEGDPFVYTGTSYYGEMKGQRLGGGPQHLTFRENWQYMVTVEHEEESSICFCISDKSEESTLRKNHPVYVGFHLVHNQESLDDYHQIDIAESVYKDRHGAAFGENYWIIRDLPKGTYRLIVYSTRKDQLTDYALSMYSSHPDVSLDPIVNDVWLRQIFDTHLRRSSTDSTVGGTEKSLYWRNDPQFVVTAESDIQITIAAGYASLEEQPGQIPMVLRLLSPENETSPMRVMDLSGSSRARSYTHTQVTIDLKAGESQHVQIGLDTQGTDIEARLRLITYAMGAYKVEPVSEWSMVRFDNDEDWPERVEFEIERDNVPAAATSDEAGEMELVISLEWEDTSDESPPEVSFDVEDSQSIQEIPLGYLKDTDRTMNMTHVLTEKKHKFTMIRASEHAGTKFHLRICGRDPISVNILTPTIVEISEEKLINQSNLAAFEKYSPKERTQDDLMETLLTDQAKSAVAFEFTAEEQLLSNRINSLQKELHDALMENAQVESLKRKMDDQNAQIKRLKNDVENLNKQLEEAKSNLLVAQSAQNDEKLTDEEKQKLIDNINSLKKDLSKANANANMMQAKTQKEINEMREKVARADELEMKVKELEEQLASAKESVQKADQSSNDDLEKQLKTLQQQLEKEQEKVKKQESSDEKLRKELTEAQTQIADLQKRLKEAQESASSSKLQKPEVSVATPPDDAFSKTDLEKQGIVFSPRGKHIVGTKETEEKLTRLTEESRKHQEEAQKFKSMVEAGDTPHSVHTIKSDGGNTDNRKSSTCVIS</sequence>
<dbReference type="InterPro" id="IPR036213">
    <property type="entry name" value="Calpain_III_sf"/>
</dbReference>
<keyword evidence="7" id="KW-0505">Motor protein</keyword>
<comment type="similarity">
    <text evidence="2">Belongs to the TRAFAC class myosin-kinesin ATPase superfamily. Kinesin family. Ungrouped subfamily.</text>
</comment>
<dbReference type="SUPFAM" id="SSF100934">
    <property type="entry name" value="Heat shock protein 70kD (HSP70), C-terminal subdomain"/>
    <property type="match status" value="1"/>
</dbReference>
<name>A0A7S1KTU7_9EUKA</name>
<dbReference type="SUPFAM" id="SSF48371">
    <property type="entry name" value="ARM repeat"/>
    <property type="match status" value="1"/>
</dbReference>
<dbReference type="InterPro" id="IPR000225">
    <property type="entry name" value="Armadillo"/>
</dbReference>
<dbReference type="GO" id="GO:0003777">
    <property type="term" value="F:microtubule motor activity"/>
    <property type="evidence" value="ECO:0007669"/>
    <property type="project" value="InterPro"/>
</dbReference>
<dbReference type="Pfam" id="PF00225">
    <property type="entry name" value="Kinesin"/>
    <property type="match status" value="1"/>
</dbReference>
<proteinExistence type="inferred from homology"/>
<evidence type="ECO:0000256" key="4">
    <source>
        <dbReference type="ARBA" id="ARBA00022741"/>
    </source>
</evidence>
<keyword evidence="4 7" id="KW-0547">Nucleotide-binding</keyword>
<dbReference type="InterPro" id="IPR027640">
    <property type="entry name" value="Kinesin-like_fam"/>
</dbReference>
<keyword evidence="5 7" id="KW-0067">ATP-binding</keyword>
<evidence type="ECO:0000256" key="3">
    <source>
        <dbReference type="ARBA" id="ARBA00022490"/>
    </source>
</evidence>
<dbReference type="GO" id="GO:0008017">
    <property type="term" value="F:microtubule binding"/>
    <property type="evidence" value="ECO:0007669"/>
    <property type="project" value="InterPro"/>
</dbReference>
<reference evidence="11" key="1">
    <citation type="submission" date="2021-01" db="EMBL/GenBank/DDBJ databases">
        <authorList>
            <person name="Corre E."/>
            <person name="Pelletier E."/>
            <person name="Niang G."/>
            <person name="Scheremetjew M."/>
            <person name="Finn R."/>
            <person name="Kale V."/>
            <person name="Holt S."/>
            <person name="Cochrane G."/>
            <person name="Meng A."/>
            <person name="Brown T."/>
            <person name="Cohen L."/>
        </authorList>
    </citation>
    <scope>NUCLEOTIDE SEQUENCE</scope>
    <source>
        <strain evidence="11">WS</strain>
    </source>
</reference>
<evidence type="ECO:0000256" key="2">
    <source>
        <dbReference type="ARBA" id="ARBA00010103"/>
    </source>
</evidence>
<feature type="binding site" evidence="7">
    <location>
        <begin position="82"/>
        <end position="89"/>
    </location>
    <ligand>
        <name>ATP</name>
        <dbReference type="ChEBI" id="CHEBI:30616"/>
    </ligand>
</feature>
<dbReference type="GO" id="GO:0051231">
    <property type="term" value="P:spindle elongation"/>
    <property type="evidence" value="ECO:0007669"/>
    <property type="project" value="TreeGrafter"/>
</dbReference>
<dbReference type="InterPro" id="IPR036961">
    <property type="entry name" value="Kinesin_motor_dom_sf"/>
</dbReference>
<dbReference type="InterPro" id="IPR001752">
    <property type="entry name" value="Kinesin_motor_dom"/>
</dbReference>
<evidence type="ECO:0000313" key="11">
    <source>
        <dbReference type="EMBL" id="CAD9085822.1"/>
    </source>
</evidence>
<dbReference type="InterPro" id="IPR027417">
    <property type="entry name" value="P-loop_NTPase"/>
</dbReference>
<evidence type="ECO:0000256" key="5">
    <source>
        <dbReference type="ARBA" id="ARBA00022840"/>
    </source>
</evidence>
<keyword evidence="3" id="KW-0963">Cytoplasm</keyword>
<comment type="subcellular location">
    <subcellularLocation>
        <location evidence="1">Cytoplasm</location>
    </subcellularLocation>
</comment>
<feature type="compositionally biased region" description="Acidic residues" evidence="9">
    <location>
        <begin position="931"/>
        <end position="940"/>
    </location>
</feature>
<dbReference type="Gene3D" id="3.40.850.10">
    <property type="entry name" value="Kinesin motor domain"/>
    <property type="match status" value="1"/>
</dbReference>
<feature type="domain" description="Kinesin motor" evidence="10">
    <location>
        <begin position="3"/>
        <end position="329"/>
    </location>
</feature>
<dbReference type="InterPro" id="IPR029048">
    <property type="entry name" value="HSP70_C_sf"/>
</dbReference>
<feature type="region of interest" description="Disordered" evidence="9">
    <location>
        <begin position="929"/>
        <end position="960"/>
    </location>
</feature>
<dbReference type="SMART" id="SM00129">
    <property type="entry name" value="KISc"/>
    <property type="match status" value="1"/>
</dbReference>
<dbReference type="PANTHER" id="PTHR47969">
    <property type="entry name" value="CHROMOSOME-ASSOCIATED KINESIN KIF4A-RELATED"/>
    <property type="match status" value="1"/>
</dbReference>
<dbReference type="GO" id="GO:0005875">
    <property type="term" value="C:microtubule associated complex"/>
    <property type="evidence" value="ECO:0007669"/>
    <property type="project" value="TreeGrafter"/>
</dbReference>
<evidence type="ECO:0000256" key="1">
    <source>
        <dbReference type="ARBA" id="ARBA00004496"/>
    </source>
</evidence>
<keyword evidence="6 8" id="KW-0175">Coiled coil</keyword>
<dbReference type="PANTHER" id="PTHR47969:SF15">
    <property type="entry name" value="CHROMOSOME-ASSOCIATED KINESIN KIF4A-RELATED"/>
    <property type="match status" value="1"/>
</dbReference>
<dbReference type="SMART" id="SM00185">
    <property type="entry name" value="ARM"/>
    <property type="match status" value="5"/>
</dbReference>
<dbReference type="SUPFAM" id="SSF49758">
    <property type="entry name" value="Calpain large subunit, middle domain (domain III)"/>
    <property type="match status" value="1"/>
</dbReference>
<evidence type="ECO:0000259" key="10">
    <source>
        <dbReference type="PROSITE" id="PS50067"/>
    </source>
</evidence>
<dbReference type="SUPFAM" id="SSF52540">
    <property type="entry name" value="P-loop containing nucleoside triphosphate hydrolases"/>
    <property type="match status" value="1"/>
</dbReference>
<dbReference type="GO" id="GO:0007052">
    <property type="term" value="P:mitotic spindle organization"/>
    <property type="evidence" value="ECO:0007669"/>
    <property type="project" value="TreeGrafter"/>
</dbReference>